<evidence type="ECO:0000313" key="3">
    <source>
        <dbReference type="Proteomes" id="UP001165190"/>
    </source>
</evidence>
<dbReference type="EMBL" id="BSYR01000048">
    <property type="protein sequence ID" value="GMJ07054.1"/>
    <property type="molecule type" value="Genomic_DNA"/>
</dbReference>
<comment type="caution">
    <text evidence="2">The sequence shown here is derived from an EMBL/GenBank/DDBJ whole genome shotgun (WGS) entry which is preliminary data.</text>
</comment>
<feature type="domain" description="Endonuclease/exonuclease/phosphatase" evidence="1">
    <location>
        <begin position="5"/>
        <end position="224"/>
    </location>
</feature>
<dbReference type="PANTHER" id="PTHR33710">
    <property type="entry name" value="BNAC02G09200D PROTEIN"/>
    <property type="match status" value="1"/>
</dbReference>
<dbReference type="PANTHER" id="PTHR33710:SF62">
    <property type="entry name" value="DUF4283 DOMAIN PROTEIN"/>
    <property type="match status" value="1"/>
</dbReference>
<evidence type="ECO:0000313" key="2">
    <source>
        <dbReference type="EMBL" id="GMJ07054.1"/>
    </source>
</evidence>
<dbReference type="InterPro" id="IPR036691">
    <property type="entry name" value="Endo/exonu/phosph_ase_sf"/>
</dbReference>
<keyword evidence="3" id="KW-1185">Reference proteome</keyword>
<dbReference type="Pfam" id="PF03372">
    <property type="entry name" value="Exo_endo_phos"/>
    <property type="match status" value="1"/>
</dbReference>
<sequence length="464" mass="53699">MNLLCWNVRGLGKPRAVNRLKNKLRGVHPHILFLIETKLDKRRMEKVRRHCGFMFGIDVPALGTRGGLSIGWKNECDVSLRSYSQWHIDIEIKEESGIVWRFTGFYGRPEERNRAESWNLLKQLGRDQSLPWVVAGDFNEIAYSFEKMGGCVRSERQMFDFRDALQKCDLADLGFTGLWYTWEKGRLPSTNIRERLDRAVANTAWWELFPGYSITHLTHSISDHCPVLINTKGSSVSNCSIQKKPFRFESSWVLEDDLVERIKNHWETSDSQFPIRMTELGGILENWSLNKKKDRGERKKTLQRRLSDLMSADPDEESLAELLENATWKFEILERLFDDQQVKRISSIPLSADHRQDELIWKFDGTGEYNVKSGYRVLQQEDTSLTTGQNAQTHSNLSHCYAKIWDASLPTKIRIHGWKEANGAAHLMARLGRNLDSPSYWIEEAPAAVMDLVESEEHQLRSIS</sequence>
<evidence type="ECO:0000259" key="1">
    <source>
        <dbReference type="Pfam" id="PF03372"/>
    </source>
</evidence>
<proteinExistence type="predicted"/>
<dbReference type="Proteomes" id="UP001165190">
    <property type="component" value="Unassembled WGS sequence"/>
</dbReference>
<organism evidence="2 3">
    <name type="scientific">Hibiscus trionum</name>
    <name type="common">Flower of an hour</name>
    <dbReference type="NCBI Taxonomy" id="183268"/>
    <lineage>
        <taxon>Eukaryota</taxon>
        <taxon>Viridiplantae</taxon>
        <taxon>Streptophyta</taxon>
        <taxon>Embryophyta</taxon>
        <taxon>Tracheophyta</taxon>
        <taxon>Spermatophyta</taxon>
        <taxon>Magnoliopsida</taxon>
        <taxon>eudicotyledons</taxon>
        <taxon>Gunneridae</taxon>
        <taxon>Pentapetalae</taxon>
        <taxon>rosids</taxon>
        <taxon>malvids</taxon>
        <taxon>Malvales</taxon>
        <taxon>Malvaceae</taxon>
        <taxon>Malvoideae</taxon>
        <taxon>Hibiscus</taxon>
    </lineage>
</organism>
<dbReference type="GO" id="GO:0003824">
    <property type="term" value="F:catalytic activity"/>
    <property type="evidence" value="ECO:0007669"/>
    <property type="project" value="InterPro"/>
</dbReference>
<protein>
    <recommendedName>
        <fullName evidence="1">Endonuclease/exonuclease/phosphatase domain-containing protein</fullName>
    </recommendedName>
</protein>
<dbReference type="AlphaFoldDB" id="A0A9W7J557"/>
<gene>
    <name evidence="2" type="ORF">HRI_004374500</name>
</gene>
<name>A0A9W7J557_HIBTR</name>
<reference evidence="2" key="1">
    <citation type="submission" date="2023-05" db="EMBL/GenBank/DDBJ databases">
        <title>Genome and transcriptome analyses reveal genes involved in the formation of fine ridges on petal epidermal cells in Hibiscus trionum.</title>
        <authorList>
            <person name="Koshimizu S."/>
            <person name="Masuda S."/>
            <person name="Ishii T."/>
            <person name="Shirasu K."/>
            <person name="Hoshino A."/>
            <person name="Arita M."/>
        </authorList>
    </citation>
    <scope>NUCLEOTIDE SEQUENCE</scope>
    <source>
        <strain evidence="2">Hamamatsu line</strain>
    </source>
</reference>
<dbReference type="Gene3D" id="3.60.10.10">
    <property type="entry name" value="Endonuclease/exonuclease/phosphatase"/>
    <property type="match status" value="1"/>
</dbReference>
<accession>A0A9W7J557</accession>
<dbReference type="OrthoDB" id="1001505at2759"/>
<dbReference type="InterPro" id="IPR005135">
    <property type="entry name" value="Endo/exonuclease/phosphatase"/>
</dbReference>
<dbReference type="SUPFAM" id="SSF56219">
    <property type="entry name" value="DNase I-like"/>
    <property type="match status" value="1"/>
</dbReference>